<gene>
    <name evidence="1" type="ORF">KDI_16590</name>
</gene>
<keyword evidence="2" id="KW-1185">Reference proteome</keyword>
<comment type="caution">
    <text evidence="1">The sequence shown here is derived from an EMBL/GenBank/DDBJ whole genome shotgun (WGS) entry which is preliminary data.</text>
</comment>
<organism evidence="1 2">
    <name type="scientific">Dictyobacter arantiisoli</name>
    <dbReference type="NCBI Taxonomy" id="2014874"/>
    <lineage>
        <taxon>Bacteria</taxon>
        <taxon>Bacillati</taxon>
        <taxon>Chloroflexota</taxon>
        <taxon>Ktedonobacteria</taxon>
        <taxon>Ktedonobacterales</taxon>
        <taxon>Dictyobacteraceae</taxon>
        <taxon>Dictyobacter</taxon>
    </lineage>
</organism>
<dbReference type="EMBL" id="BIXY01000018">
    <property type="protein sequence ID" value="GCF08095.1"/>
    <property type="molecule type" value="Genomic_DNA"/>
</dbReference>
<evidence type="ECO:0000313" key="1">
    <source>
        <dbReference type="EMBL" id="GCF08095.1"/>
    </source>
</evidence>
<sequence length="74" mass="8494">MDDIRQQMIEFLITSLIASGIWPASLSGGQAWAEFERIARSMSTDTDIAKYYWYATQAEYSAFVHAYNTRFSGR</sequence>
<dbReference type="Proteomes" id="UP000322530">
    <property type="component" value="Unassembled WGS sequence"/>
</dbReference>
<evidence type="ECO:0000313" key="2">
    <source>
        <dbReference type="Proteomes" id="UP000322530"/>
    </source>
</evidence>
<accession>A0A5A5TA11</accession>
<reference evidence="1 2" key="1">
    <citation type="submission" date="2019-01" db="EMBL/GenBank/DDBJ databases">
        <title>Draft genome sequence of Dictyobacter sp. Uno17.</title>
        <authorList>
            <person name="Wang C.M."/>
            <person name="Zheng Y."/>
            <person name="Sakai Y."/>
            <person name="Abe K."/>
            <person name="Yokota A."/>
            <person name="Yabe S."/>
        </authorList>
    </citation>
    <scope>NUCLEOTIDE SEQUENCE [LARGE SCALE GENOMIC DNA]</scope>
    <source>
        <strain evidence="1 2">Uno17</strain>
    </source>
</reference>
<dbReference type="RefSeq" id="WP_149401091.1">
    <property type="nucleotide sequence ID" value="NZ_BIXY01000018.1"/>
</dbReference>
<protein>
    <submittedName>
        <fullName evidence="1">Uncharacterized protein</fullName>
    </submittedName>
</protein>
<proteinExistence type="predicted"/>
<name>A0A5A5TA11_9CHLR</name>
<dbReference type="AlphaFoldDB" id="A0A5A5TA11"/>